<dbReference type="AlphaFoldDB" id="A0A1W4XEN3"/>
<dbReference type="Gene3D" id="2.60.40.1530">
    <property type="entry name" value="ntegrin, alpha v. Chain A, domain 4"/>
    <property type="match status" value="1"/>
</dbReference>
<proteinExistence type="inferred from homology"/>
<keyword evidence="9 13" id="KW-0472">Membrane</keyword>
<keyword evidence="4" id="KW-0732">Signal</keyword>
<evidence type="ECO:0000256" key="9">
    <source>
        <dbReference type="ARBA" id="ARBA00023136"/>
    </source>
</evidence>
<dbReference type="SUPFAM" id="SSF69179">
    <property type="entry name" value="Integrin domains"/>
    <property type="match status" value="3"/>
</dbReference>
<keyword evidence="5" id="KW-0677">Repeat</keyword>
<dbReference type="InParanoid" id="A0A1W4XEN3"/>
<comment type="caution">
    <text evidence="13">Lacks conserved residue(s) required for the propagation of feature annotation.</text>
</comment>
<dbReference type="InterPro" id="IPR032695">
    <property type="entry name" value="Integrin_dom_sf"/>
</dbReference>
<evidence type="ECO:0000256" key="2">
    <source>
        <dbReference type="ARBA" id="ARBA00008054"/>
    </source>
</evidence>
<dbReference type="PANTHER" id="PTHR23220:SF83">
    <property type="entry name" value="INTEGRIN ALPHA-PS3-RELATED"/>
    <property type="match status" value="1"/>
</dbReference>
<evidence type="ECO:0000256" key="8">
    <source>
        <dbReference type="ARBA" id="ARBA00023037"/>
    </source>
</evidence>
<protein>
    <submittedName>
        <fullName evidence="16">Integrin alpha-PS4</fullName>
    </submittedName>
</protein>
<dbReference type="GO" id="GO:0007160">
    <property type="term" value="P:cell-matrix adhesion"/>
    <property type="evidence" value="ECO:0007669"/>
    <property type="project" value="TreeGrafter"/>
</dbReference>
<dbReference type="STRING" id="224129.A0A1W4XEN3"/>
<feature type="transmembrane region" description="Helical" evidence="13">
    <location>
        <begin position="953"/>
        <end position="974"/>
    </location>
</feature>
<dbReference type="GO" id="GO:0009897">
    <property type="term" value="C:external side of plasma membrane"/>
    <property type="evidence" value="ECO:0007669"/>
    <property type="project" value="TreeGrafter"/>
</dbReference>
<dbReference type="Pfam" id="PF20805">
    <property type="entry name" value="Integrin_A_Ig_2"/>
    <property type="match status" value="1"/>
</dbReference>
<dbReference type="InterPro" id="IPR013519">
    <property type="entry name" value="Int_alpha_beta-p"/>
</dbReference>
<dbReference type="SMART" id="SM00191">
    <property type="entry name" value="Int_alpha"/>
    <property type="match status" value="7"/>
</dbReference>
<dbReference type="InterPro" id="IPR028994">
    <property type="entry name" value="Integrin_alpha_N"/>
</dbReference>
<evidence type="ECO:0000256" key="6">
    <source>
        <dbReference type="ARBA" id="ARBA00022889"/>
    </source>
</evidence>
<dbReference type="Gene3D" id="2.60.40.1510">
    <property type="entry name" value="ntegrin, alpha v. Chain A, domain 3"/>
    <property type="match status" value="1"/>
</dbReference>
<keyword evidence="11" id="KW-0325">Glycoprotein</keyword>
<dbReference type="GeneID" id="108740894"/>
<sequence>MTNSLCAYIRRYFSRMLVVASAVVFIAVILFGESYNFDTKFPEIILSNYKDDYFGFSVLLQQGTTSVLIASAVKGNSTFEPNSDGVSSGVLYKCVLNGSKLCSEYGVDHEIPPKFNFAAETNYELLGAAIDGGQSVGDPIVVCAPRLRRKLKNGYLANGACFILNNSSLTSKNGEIFIPLLDEQSQFFDNKYLYGNGEAGMSLHFVQEYSEILIGAPGVLTSKGTLIRYQLKEPFQPYSELANQIERVSIPNPYYFSAKLVEYDSYLGYSSSYGVFDESKGFWYVAAAPRAFFLKGKVFMFSYPNTNEQSIIVHNEFVGEQMGAYFGFSLASFKNNNNTNVSDLLVGSPMFSLKGYDEGCVYYYKNDGQAQFGDPIKIFGDVIPGSRFGHAIANLGDINHDSYTDIAISAPYESKEGGAVYIFMGRHFGLSNKYSQKIRGSSIDHNILALGLSLSSGLDIDQNTFNDLAIGDFKSGKVVVIKTKPVIKYFGYLLPDVAELGVAQNIQFNLTFCLTYDGSSGIVKSVETVLYYYPDPRILMTNKTHTVTIKLNNFYCQNLSLTLTNNTINSFATPVRFKVNYEVKDQSGSDFCKTCPITDQGAGNSMYIELPFASGCKNATVCFPDLGVSASFDPNLNYLVIGKNSFLNMKVTVTNSEEPAYLCELILKIPDNIEMRRIANKCTQIESELRCFLKNVLFKNNTIEIDFEFDLTRLTYFPQKNLSFYLEVKSSGNDTNEDNNKINLDLPLKVESFVQINGESHPDQLMYKDMIKFSHKYTFVNLGPSPLPRLDFLVNFPIKIKTEEFVLKYSLQSAIDGVQVECDQFSQDNPLKDDDDTKSNELLEPVKSYFQNTADFNKKDFSLDQVLFINCSKGELITCKTLICHVNQEVKKDQIVRLDFSLEVSLDTIKKQSEIRKMIFYQTAVSTRFNQQRYSNGTTTILMGYSSSTEVSYMIYIVGVLIGVIILSGIIFLLHKLKFFRRPLMEKLVNTEEITSVLGNDSLESEDEPFD</sequence>
<evidence type="ECO:0000256" key="10">
    <source>
        <dbReference type="ARBA" id="ARBA00023170"/>
    </source>
</evidence>
<dbReference type="PANTHER" id="PTHR23220">
    <property type="entry name" value="INTEGRIN ALPHA"/>
    <property type="match status" value="1"/>
</dbReference>
<dbReference type="InterPro" id="IPR013517">
    <property type="entry name" value="FG-GAP"/>
</dbReference>
<evidence type="ECO:0000256" key="12">
    <source>
        <dbReference type="PROSITE-ProRule" id="PRU00803"/>
    </source>
</evidence>
<feature type="repeat" description="FG-GAP" evidence="12">
    <location>
        <begin position="374"/>
        <end position="432"/>
    </location>
</feature>
<dbReference type="Gene3D" id="2.130.10.130">
    <property type="entry name" value="Integrin alpha, N-terminal"/>
    <property type="match status" value="1"/>
</dbReference>
<keyword evidence="10 13" id="KW-0675">Receptor</keyword>
<dbReference type="InterPro" id="IPR000413">
    <property type="entry name" value="Integrin_alpha"/>
</dbReference>
<evidence type="ECO:0000313" key="16">
    <source>
        <dbReference type="RefSeq" id="XP_018330908.1"/>
    </source>
</evidence>
<dbReference type="KEGG" id="apln:108740894"/>
<dbReference type="SUPFAM" id="SSF69318">
    <property type="entry name" value="Integrin alpha N-terminal domain"/>
    <property type="match status" value="1"/>
</dbReference>
<keyword evidence="8 13" id="KW-0401">Integrin</keyword>
<evidence type="ECO:0000256" key="1">
    <source>
        <dbReference type="ARBA" id="ARBA00004479"/>
    </source>
</evidence>
<dbReference type="PROSITE" id="PS51470">
    <property type="entry name" value="FG_GAP"/>
    <property type="match status" value="2"/>
</dbReference>
<evidence type="ECO:0000259" key="14">
    <source>
        <dbReference type="Pfam" id="PF20805"/>
    </source>
</evidence>
<keyword evidence="6 13" id="KW-0130">Cell adhesion</keyword>
<dbReference type="FunCoup" id="A0A1W4XEN3">
    <property type="interactions" value="4"/>
</dbReference>
<evidence type="ECO:0000256" key="13">
    <source>
        <dbReference type="RuleBase" id="RU003762"/>
    </source>
</evidence>
<organism evidence="15 16">
    <name type="scientific">Agrilus planipennis</name>
    <name type="common">Emerald ash borer</name>
    <name type="synonym">Agrilus marcopoli</name>
    <dbReference type="NCBI Taxonomy" id="224129"/>
    <lineage>
        <taxon>Eukaryota</taxon>
        <taxon>Metazoa</taxon>
        <taxon>Ecdysozoa</taxon>
        <taxon>Arthropoda</taxon>
        <taxon>Hexapoda</taxon>
        <taxon>Insecta</taxon>
        <taxon>Pterygota</taxon>
        <taxon>Neoptera</taxon>
        <taxon>Endopterygota</taxon>
        <taxon>Coleoptera</taxon>
        <taxon>Polyphaga</taxon>
        <taxon>Elateriformia</taxon>
        <taxon>Buprestoidea</taxon>
        <taxon>Buprestidae</taxon>
        <taxon>Agrilinae</taxon>
        <taxon>Agrilus</taxon>
    </lineage>
</organism>
<comment type="subcellular location">
    <subcellularLocation>
        <location evidence="1 13">Membrane</location>
        <topology evidence="1 13">Single-pass type I membrane protein</topology>
    </subcellularLocation>
</comment>
<dbReference type="GO" id="GO:0007229">
    <property type="term" value="P:integrin-mediated signaling pathway"/>
    <property type="evidence" value="ECO:0007669"/>
    <property type="project" value="UniProtKB-KW"/>
</dbReference>
<dbReference type="GO" id="GO:0033627">
    <property type="term" value="P:cell adhesion mediated by integrin"/>
    <property type="evidence" value="ECO:0007669"/>
    <property type="project" value="TreeGrafter"/>
</dbReference>
<name>A0A1W4XEN3_AGRPL</name>
<dbReference type="Proteomes" id="UP000192223">
    <property type="component" value="Unplaced"/>
</dbReference>
<accession>A0A1W4XEN3</accession>
<dbReference type="RefSeq" id="XP_018330908.1">
    <property type="nucleotide sequence ID" value="XM_018475406.2"/>
</dbReference>
<dbReference type="GO" id="GO:0007157">
    <property type="term" value="P:heterophilic cell-cell adhesion via plasma membrane cell adhesion molecules"/>
    <property type="evidence" value="ECO:0007669"/>
    <property type="project" value="UniProtKB-ARBA"/>
</dbReference>
<dbReference type="OrthoDB" id="5573735at2759"/>
<evidence type="ECO:0000256" key="7">
    <source>
        <dbReference type="ARBA" id="ARBA00022989"/>
    </source>
</evidence>
<dbReference type="InterPro" id="IPR048285">
    <property type="entry name" value="Integrin_alpha_Ig-like_2"/>
</dbReference>
<evidence type="ECO:0000256" key="4">
    <source>
        <dbReference type="ARBA" id="ARBA00022729"/>
    </source>
</evidence>
<dbReference type="Gene3D" id="1.20.5.930">
    <property type="entry name" value="Bicelle-embedded integrin alpha(iib) transmembrane segment"/>
    <property type="match status" value="1"/>
</dbReference>
<evidence type="ECO:0000256" key="3">
    <source>
        <dbReference type="ARBA" id="ARBA00022692"/>
    </source>
</evidence>
<dbReference type="PRINTS" id="PR01185">
    <property type="entry name" value="INTEGRINA"/>
</dbReference>
<keyword evidence="3 13" id="KW-0812">Transmembrane</keyword>
<dbReference type="Pfam" id="PF01839">
    <property type="entry name" value="FG-GAP"/>
    <property type="match status" value="1"/>
</dbReference>
<keyword evidence="15" id="KW-1185">Reference proteome</keyword>
<evidence type="ECO:0000256" key="5">
    <source>
        <dbReference type="ARBA" id="ARBA00022737"/>
    </source>
</evidence>
<dbReference type="GO" id="GO:0008305">
    <property type="term" value="C:integrin complex"/>
    <property type="evidence" value="ECO:0007669"/>
    <property type="project" value="InterPro"/>
</dbReference>
<feature type="repeat" description="FG-GAP" evidence="12">
    <location>
        <begin position="312"/>
        <end position="373"/>
    </location>
</feature>
<dbReference type="Gene3D" id="2.60.40.1460">
    <property type="entry name" value="Integrin domains. Chain A, domain 2"/>
    <property type="match status" value="1"/>
</dbReference>
<gene>
    <name evidence="16" type="primary">LOC108740894</name>
</gene>
<feature type="transmembrane region" description="Helical" evidence="13">
    <location>
        <begin position="12"/>
        <end position="32"/>
    </location>
</feature>
<comment type="similarity">
    <text evidence="2 13">Belongs to the integrin alpha chain family.</text>
</comment>
<evidence type="ECO:0000256" key="11">
    <source>
        <dbReference type="ARBA" id="ARBA00023180"/>
    </source>
</evidence>
<keyword evidence="7 13" id="KW-1133">Transmembrane helix</keyword>
<feature type="domain" description="Integrin alpha second immunoglobulin-like" evidence="14">
    <location>
        <begin position="616"/>
        <end position="747"/>
    </location>
</feature>
<evidence type="ECO:0000313" key="15">
    <source>
        <dbReference type="Proteomes" id="UP000192223"/>
    </source>
</evidence>
<reference evidence="16" key="1">
    <citation type="submission" date="2025-08" db="UniProtKB">
        <authorList>
            <consortium name="RefSeq"/>
        </authorList>
    </citation>
    <scope>IDENTIFICATION</scope>
    <source>
        <tissue evidence="16">Entire body</tissue>
    </source>
</reference>
<dbReference type="GO" id="GO:0005178">
    <property type="term" value="F:integrin binding"/>
    <property type="evidence" value="ECO:0007669"/>
    <property type="project" value="TreeGrafter"/>
</dbReference>